<proteinExistence type="predicted"/>
<dbReference type="WBParaSite" id="SVE_0496700.2">
    <property type="protein sequence ID" value="SVE_0496700.2"/>
    <property type="gene ID" value="SVE_0496700"/>
</dbReference>
<evidence type="ECO:0000313" key="3">
    <source>
        <dbReference type="Proteomes" id="UP000035680"/>
    </source>
</evidence>
<accession>A0A0K0F818</accession>
<evidence type="ECO:0000313" key="4">
    <source>
        <dbReference type="WBParaSite" id="SVE_0496700.2"/>
    </source>
</evidence>
<evidence type="ECO:0000259" key="2">
    <source>
        <dbReference type="PROSITE" id="PS00028"/>
    </source>
</evidence>
<dbReference type="InterPro" id="IPR013087">
    <property type="entry name" value="Znf_C2H2_type"/>
</dbReference>
<dbReference type="AlphaFoldDB" id="A0A0K0F818"/>
<dbReference type="Proteomes" id="UP000035680">
    <property type="component" value="Unassembled WGS sequence"/>
</dbReference>
<sequence length="253" mass="29266">MGEVKNSSSIEINDNNLLSNNLNNINNMVTENPERITDNIVIGPIEKRCFIRRSDNKDITSSSEKPSTSCDNKQDAKSVNNIKNEILNCEYIQLLVRNSKAGSNMKNRPNKINIAKDTTFKMIARRLRSTKLCDIKNIVCLVEDCGRMFQDISVLAFHLTYSHQNHYMPKELRTTCLICGHKFSSIQGKRVHACNFHKKILKQHNEECIKQTPRIYQYPASGFSHSNTEKKYLNWDDDSDEDMLEEIIYEEEL</sequence>
<keyword evidence="3" id="KW-1185">Reference proteome</keyword>
<protein>
    <submittedName>
        <fullName evidence="4">C2H2-type domain-containing protein</fullName>
    </submittedName>
</protein>
<feature type="domain" description="C2H2-type" evidence="2">
    <location>
        <begin position="140"/>
        <end position="163"/>
    </location>
</feature>
<name>A0A0K0F818_STRVS</name>
<organism evidence="3 4">
    <name type="scientific">Strongyloides venezuelensis</name>
    <name type="common">Threadworm</name>
    <dbReference type="NCBI Taxonomy" id="75913"/>
    <lineage>
        <taxon>Eukaryota</taxon>
        <taxon>Metazoa</taxon>
        <taxon>Ecdysozoa</taxon>
        <taxon>Nematoda</taxon>
        <taxon>Chromadorea</taxon>
        <taxon>Rhabditida</taxon>
        <taxon>Tylenchina</taxon>
        <taxon>Panagrolaimomorpha</taxon>
        <taxon>Strongyloidoidea</taxon>
        <taxon>Strongyloididae</taxon>
        <taxon>Strongyloides</taxon>
    </lineage>
</organism>
<feature type="region of interest" description="Disordered" evidence="1">
    <location>
        <begin position="56"/>
        <end position="75"/>
    </location>
</feature>
<feature type="compositionally biased region" description="Polar residues" evidence="1">
    <location>
        <begin position="59"/>
        <end position="75"/>
    </location>
</feature>
<dbReference type="STRING" id="75913.A0A0K0F818"/>
<reference evidence="3" key="1">
    <citation type="submission" date="2014-07" db="EMBL/GenBank/DDBJ databases">
        <authorList>
            <person name="Martin A.A"/>
            <person name="De Silva N."/>
        </authorList>
    </citation>
    <scope>NUCLEOTIDE SEQUENCE</scope>
</reference>
<evidence type="ECO:0000256" key="1">
    <source>
        <dbReference type="SAM" id="MobiDB-lite"/>
    </source>
</evidence>
<dbReference type="PROSITE" id="PS00028">
    <property type="entry name" value="ZINC_FINGER_C2H2_1"/>
    <property type="match status" value="1"/>
</dbReference>
<reference evidence="4" key="2">
    <citation type="submission" date="2015-08" db="UniProtKB">
        <authorList>
            <consortium name="WormBaseParasite"/>
        </authorList>
    </citation>
    <scope>IDENTIFICATION</scope>
</reference>